<keyword evidence="5" id="KW-1185">Reference proteome</keyword>
<dbReference type="InterPro" id="IPR036291">
    <property type="entry name" value="NAD(P)-bd_dom_sf"/>
</dbReference>
<dbReference type="PANTHER" id="PTHR47706">
    <property type="entry name" value="NMRA-LIKE FAMILY PROTEIN"/>
    <property type="match status" value="1"/>
</dbReference>
<keyword evidence="1" id="KW-0521">NADP</keyword>
<organism evidence="4 5">
    <name type="scientific">Aulographum hederae CBS 113979</name>
    <dbReference type="NCBI Taxonomy" id="1176131"/>
    <lineage>
        <taxon>Eukaryota</taxon>
        <taxon>Fungi</taxon>
        <taxon>Dikarya</taxon>
        <taxon>Ascomycota</taxon>
        <taxon>Pezizomycotina</taxon>
        <taxon>Dothideomycetes</taxon>
        <taxon>Pleosporomycetidae</taxon>
        <taxon>Aulographales</taxon>
        <taxon>Aulographaceae</taxon>
    </lineage>
</organism>
<dbReference type="InterPro" id="IPR008030">
    <property type="entry name" value="NmrA-like"/>
</dbReference>
<evidence type="ECO:0000313" key="5">
    <source>
        <dbReference type="Proteomes" id="UP000800041"/>
    </source>
</evidence>
<protein>
    <submittedName>
        <fullName evidence="4">NAD(P)-binding protein</fullName>
    </submittedName>
</protein>
<feature type="domain" description="NmrA-like" evidence="3">
    <location>
        <begin position="4"/>
        <end position="253"/>
    </location>
</feature>
<reference evidence="4" key="1">
    <citation type="journal article" date="2020" name="Stud. Mycol.">
        <title>101 Dothideomycetes genomes: a test case for predicting lifestyles and emergence of pathogens.</title>
        <authorList>
            <person name="Haridas S."/>
            <person name="Albert R."/>
            <person name="Binder M."/>
            <person name="Bloem J."/>
            <person name="Labutti K."/>
            <person name="Salamov A."/>
            <person name="Andreopoulos B."/>
            <person name="Baker S."/>
            <person name="Barry K."/>
            <person name="Bills G."/>
            <person name="Bluhm B."/>
            <person name="Cannon C."/>
            <person name="Castanera R."/>
            <person name="Culley D."/>
            <person name="Daum C."/>
            <person name="Ezra D."/>
            <person name="Gonzalez J."/>
            <person name="Henrissat B."/>
            <person name="Kuo A."/>
            <person name="Liang C."/>
            <person name="Lipzen A."/>
            <person name="Lutzoni F."/>
            <person name="Magnuson J."/>
            <person name="Mondo S."/>
            <person name="Nolan M."/>
            <person name="Ohm R."/>
            <person name="Pangilinan J."/>
            <person name="Park H.-J."/>
            <person name="Ramirez L."/>
            <person name="Alfaro M."/>
            <person name="Sun H."/>
            <person name="Tritt A."/>
            <person name="Yoshinaga Y."/>
            <person name="Zwiers L.-H."/>
            <person name="Turgeon B."/>
            <person name="Goodwin S."/>
            <person name="Spatafora J."/>
            <person name="Crous P."/>
            <person name="Grigoriev I."/>
        </authorList>
    </citation>
    <scope>NUCLEOTIDE SEQUENCE</scope>
    <source>
        <strain evidence="4">CBS 113979</strain>
    </source>
</reference>
<dbReference type="Gene3D" id="3.40.50.720">
    <property type="entry name" value="NAD(P)-binding Rossmann-like Domain"/>
    <property type="match status" value="1"/>
</dbReference>
<dbReference type="Pfam" id="PF05368">
    <property type="entry name" value="NmrA"/>
    <property type="match status" value="1"/>
</dbReference>
<dbReference type="Proteomes" id="UP000800041">
    <property type="component" value="Unassembled WGS sequence"/>
</dbReference>
<evidence type="ECO:0000313" key="4">
    <source>
        <dbReference type="EMBL" id="KAF1983989.1"/>
    </source>
</evidence>
<name>A0A6G1GTA8_9PEZI</name>
<proteinExistence type="predicted"/>
<dbReference type="AlphaFoldDB" id="A0A6G1GTA8"/>
<sequence>MMRIAVCGTNGLALLIAHFLQEQTNHQLVILSRSRQPTLESEGYQTLLVDYENDLSLLHALSGINTVISTVTGPPQIALIHAAAQTRVRRFAAAEFEGSPSRRSNPDPLDNGKAAALAWLEQYRVQNGMQYTSFVCGILYERFAPGGLRAYGLGLNSAACEEGDFLMNLREMSVNAPYWSAQGTQTTVCLTAMQDVARCVVKAVEMPGTWDRRMQVFGERVTVGELVGIVQEVLGRQFHSIQWPDITMLRAEVSAAQAEGDIERQMRAHYHMAAAEGRYEFTRRNLLERFPDVAVLRFREWLVNTWATIQ</sequence>
<dbReference type="OrthoDB" id="419598at2759"/>
<evidence type="ECO:0000259" key="3">
    <source>
        <dbReference type="Pfam" id="PF05368"/>
    </source>
</evidence>
<dbReference type="GO" id="GO:0016491">
    <property type="term" value="F:oxidoreductase activity"/>
    <property type="evidence" value="ECO:0007669"/>
    <property type="project" value="UniProtKB-KW"/>
</dbReference>
<evidence type="ECO:0000256" key="1">
    <source>
        <dbReference type="ARBA" id="ARBA00022857"/>
    </source>
</evidence>
<dbReference type="InterPro" id="IPR051609">
    <property type="entry name" value="NmrA/Isoflavone_reductase-like"/>
</dbReference>
<dbReference type="PANTHER" id="PTHR47706:SF5">
    <property type="entry name" value="ISOFLAVONE REDUCTASE"/>
    <property type="match status" value="1"/>
</dbReference>
<dbReference type="SUPFAM" id="SSF51735">
    <property type="entry name" value="NAD(P)-binding Rossmann-fold domains"/>
    <property type="match status" value="1"/>
</dbReference>
<evidence type="ECO:0000256" key="2">
    <source>
        <dbReference type="ARBA" id="ARBA00023002"/>
    </source>
</evidence>
<accession>A0A6G1GTA8</accession>
<gene>
    <name evidence="4" type="ORF">K402DRAFT_153681</name>
</gene>
<keyword evidence="2" id="KW-0560">Oxidoreductase</keyword>
<dbReference type="EMBL" id="ML977171">
    <property type="protein sequence ID" value="KAF1983989.1"/>
    <property type="molecule type" value="Genomic_DNA"/>
</dbReference>